<dbReference type="Pfam" id="PF18590">
    <property type="entry name" value="IMP2_N"/>
    <property type="match status" value="1"/>
</dbReference>
<dbReference type="InterPro" id="IPR040955">
    <property type="entry name" value="IMP2_N"/>
</dbReference>
<dbReference type="EMBL" id="CP056071">
    <property type="protein sequence ID" value="UVC50031.1"/>
    <property type="molecule type" value="Genomic_DNA"/>
</dbReference>
<name>A0A976SJL4_THEOR</name>
<reference evidence="2" key="1">
    <citation type="submission" date="2022-07" db="EMBL/GenBank/DDBJ databases">
        <title>Evaluation of T. orientalis genome assembly methods using nanopore sequencing and analysis of variation between genomes.</title>
        <authorList>
            <person name="Yam J."/>
            <person name="Micallef M.L."/>
            <person name="Liu M."/>
            <person name="Djordjevic S.P."/>
            <person name="Bogema D.R."/>
            <person name="Jenkins C."/>
        </authorList>
    </citation>
    <scope>NUCLEOTIDE SEQUENCE</scope>
    <source>
        <strain evidence="2">Goon Nure</strain>
    </source>
</reference>
<evidence type="ECO:0000313" key="2">
    <source>
        <dbReference type="EMBL" id="UVC50031.1"/>
    </source>
</evidence>
<dbReference type="Proteomes" id="UP000244811">
    <property type="component" value="Chromosome 2"/>
</dbReference>
<sequence length="299" mass="33543">MALFNKIFCSCCGKPDKEEGEADLMIENFLKNARLIPSATHHKEAKVSPKVELPVAEEDKKGLSVRKHVKLKKKPIQKIDISGAVAALPPPPMEEIVGSIPKVSDTYDKLNLGAGVYLIYSLENNGSLYLQYSNRRPESMDGILGYIRPGKEILSYHYENNNGKYFLSTNVCEYMQSKFQHDRKKYYDVWHEFLQILNSYGGSLYLLKPFGLSPPPKIRLVLFSNSKKPETSDSGSSVGGVLSELGTCKEVVFKENELVGVLPYSLDYTSKLINGVNRLDFSKLCEKYGSLFESTHPPT</sequence>
<dbReference type="AlphaFoldDB" id="A0A976SJL4"/>
<proteinExistence type="predicted"/>
<accession>A0A976SJL4</accession>
<protein>
    <recommendedName>
        <fullName evidence="1">Immune mapped protein 2 N-terminal domain-containing protein</fullName>
    </recommendedName>
</protein>
<organism evidence="2 3">
    <name type="scientific">Theileria orientalis</name>
    <dbReference type="NCBI Taxonomy" id="68886"/>
    <lineage>
        <taxon>Eukaryota</taxon>
        <taxon>Sar</taxon>
        <taxon>Alveolata</taxon>
        <taxon>Apicomplexa</taxon>
        <taxon>Aconoidasida</taxon>
        <taxon>Piroplasmida</taxon>
        <taxon>Theileriidae</taxon>
        <taxon>Theileria</taxon>
    </lineage>
</organism>
<feature type="domain" description="Immune mapped protein 2 N-terminal" evidence="1">
    <location>
        <begin position="114"/>
        <end position="207"/>
    </location>
</feature>
<evidence type="ECO:0000313" key="3">
    <source>
        <dbReference type="Proteomes" id="UP000244811"/>
    </source>
</evidence>
<evidence type="ECO:0000259" key="1">
    <source>
        <dbReference type="Pfam" id="PF18590"/>
    </source>
</evidence>
<gene>
    <name evidence="2" type="ORF">MACK_003654</name>
</gene>